<dbReference type="SUPFAM" id="SSF52047">
    <property type="entry name" value="RNI-like"/>
    <property type="match status" value="1"/>
</dbReference>
<sequence>MISQLALSEELIALIISHLAREKHALHSLLTVNKLFFNTVTPVLYRNPFRACFWGNLSETKNREILYLLLASANLLPELTNSTTKILKWDFTEWEPPTAPFTVNYLDYYTEVNFSEWKGVIHTQPFSSVLSDVSFGFGQIINHLFCKYNAEKIRSVCFPILNMKPYLSIASRFSSLRKIEFYRVHEDILFTNDQNIVTIQDAIEFVKIHVSSFGGTLTGIKIPDFTDLECHGIQSEVLIEDIINVLKRPEVIEVNDSYQFCQYLESPGIDHIRVFKGPFICYSGRIRDWDSASLLQRCPKLEKVRFSLSRANSFKWAVERRAVLLGSGSKSNSILDSQLAPLQDVDIMCRHCTALPIVQDIVYAFRDTIKNINVIDTLLTGLIPGTLCWDWLLPNLVKIRISEADFSLFDMGSLNLCPSLEELYLIGEYEYRSSSTVAEFGPILRLPKLRKIQLEYGISYRYNLASLEHSPLLESLILLEKGSPLPIRPADSPCWTWTWNWSLRHLREMYLTGESAALFQFHLLDSCPPLEYLSLSIEGYHQLLSLDEMTEDYLILPPRPMNQEGSRNASIFWLYGKWDLSKEMLSYLLQRYMPHVTEIHLNDIEGLTALDVVTATQKMEHIQCVYSTLCLTDTDIKQSGMHLKECIPHSREARCVSMIGSVNYHMAHTSD</sequence>
<dbReference type="Proteomes" id="UP001479436">
    <property type="component" value="Unassembled WGS sequence"/>
</dbReference>
<evidence type="ECO:0000313" key="2">
    <source>
        <dbReference type="Proteomes" id="UP001479436"/>
    </source>
</evidence>
<comment type="caution">
    <text evidence="1">The sequence shown here is derived from an EMBL/GenBank/DDBJ whole genome shotgun (WGS) entry which is preliminary data.</text>
</comment>
<gene>
    <name evidence="1" type="ORF">K7432_012414</name>
</gene>
<organism evidence="1 2">
    <name type="scientific">Basidiobolus ranarum</name>
    <dbReference type="NCBI Taxonomy" id="34480"/>
    <lineage>
        <taxon>Eukaryota</taxon>
        <taxon>Fungi</taxon>
        <taxon>Fungi incertae sedis</taxon>
        <taxon>Zoopagomycota</taxon>
        <taxon>Entomophthoromycotina</taxon>
        <taxon>Basidiobolomycetes</taxon>
        <taxon>Basidiobolales</taxon>
        <taxon>Basidiobolaceae</taxon>
        <taxon>Basidiobolus</taxon>
    </lineage>
</organism>
<dbReference type="InterPro" id="IPR032675">
    <property type="entry name" value="LRR_dom_sf"/>
</dbReference>
<accession>A0ABR2WKT8</accession>
<keyword evidence="2" id="KW-1185">Reference proteome</keyword>
<dbReference type="EMBL" id="JASJQH010001076">
    <property type="protein sequence ID" value="KAK9762143.1"/>
    <property type="molecule type" value="Genomic_DNA"/>
</dbReference>
<proteinExistence type="predicted"/>
<evidence type="ECO:0008006" key="3">
    <source>
        <dbReference type="Google" id="ProtNLM"/>
    </source>
</evidence>
<dbReference type="Gene3D" id="3.80.10.10">
    <property type="entry name" value="Ribonuclease Inhibitor"/>
    <property type="match status" value="1"/>
</dbReference>
<protein>
    <recommendedName>
        <fullName evidence="3">F-box domain-containing protein</fullName>
    </recommendedName>
</protein>
<reference evidence="1 2" key="1">
    <citation type="submission" date="2023-04" db="EMBL/GenBank/DDBJ databases">
        <title>Genome of Basidiobolus ranarum AG-B5.</title>
        <authorList>
            <person name="Stajich J.E."/>
            <person name="Carter-House D."/>
            <person name="Gryganskyi A."/>
        </authorList>
    </citation>
    <scope>NUCLEOTIDE SEQUENCE [LARGE SCALE GENOMIC DNA]</scope>
    <source>
        <strain evidence="1 2">AG-B5</strain>
    </source>
</reference>
<name>A0ABR2WKT8_9FUNG</name>
<evidence type="ECO:0000313" key="1">
    <source>
        <dbReference type="EMBL" id="KAK9762143.1"/>
    </source>
</evidence>